<feature type="transmembrane region" description="Helical" evidence="1">
    <location>
        <begin position="163"/>
        <end position="183"/>
    </location>
</feature>
<proteinExistence type="predicted"/>
<protein>
    <submittedName>
        <fullName evidence="3">Diguanylate cyclase (GGDEF)-like protein</fullName>
    </submittedName>
</protein>
<organism evidence="3 4">
    <name type="scientific">Rhodococcoides corynebacterioides</name>
    <dbReference type="NCBI Taxonomy" id="53972"/>
    <lineage>
        <taxon>Bacteria</taxon>
        <taxon>Bacillati</taxon>
        <taxon>Actinomycetota</taxon>
        <taxon>Actinomycetes</taxon>
        <taxon>Mycobacteriales</taxon>
        <taxon>Nocardiaceae</taxon>
        <taxon>Rhodococcoides</taxon>
    </lineage>
</organism>
<dbReference type="CDD" id="cd01949">
    <property type="entry name" value="GGDEF"/>
    <property type="match status" value="1"/>
</dbReference>
<dbReference type="RefSeq" id="WP_204869902.1">
    <property type="nucleotide sequence ID" value="NZ_JAFBBK010000001.1"/>
</dbReference>
<keyword evidence="4" id="KW-1185">Reference proteome</keyword>
<dbReference type="Proteomes" id="UP000703038">
    <property type="component" value="Unassembled WGS sequence"/>
</dbReference>
<dbReference type="PANTHER" id="PTHR45138:SF9">
    <property type="entry name" value="DIGUANYLATE CYCLASE DGCM-RELATED"/>
    <property type="match status" value="1"/>
</dbReference>
<dbReference type="PANTHER" id="PTHR45138">
    <property type="entry name" value="REGULATORY COMPONENTS OF SENSORY TRANSDUCTION SYSTEM"/>
    <property type="match status" value="1"/>
</dbReference>
<feature type="transmembrane region" description="Helical" evidence="1">
    <location>
        <begin position="34"/>
        <end position="54"/>
    </location>
</feature>
<gene>
    <name evidence="3" type="ORF">JOE42_004002</name>
</gene>
<evidence type="ECO:0000313" key="4">
    <source>
        <dbReference type="Proteomes" id="UP000703038"/>
    </source>
</evidence>
<feature type="transmembrane region" description="Helical" evidence="1">
    <location>
        <begin position="60"/>
        <end position="79"/>
    </location>
</feature>
<keyword evidence="1" id="KW-0812">Transmembrane</keyword>
<dbReference type="InterPro" id="IPR000160">
    <property type="entry name" value="GGDEF_dom"/>
</dbReference>
<evidence type="ECO:0000313" key="3">
    <source>
        <dbReference type="EMBL" id="MBM7417269.1"/>
    </source>
</evidence>
<sequence>MFRVVGDWWSRPFDYSAMPGYMAQRGLQRPYRHMMAAVVLMVVLAGSLMLFTSGAPSSPLARGAFIAALVTGAVSALLWLRGTWPSRRQSLVFLFGDDVALVVGLSMLADVQASFTVSVVFALLGIYCGYFHSIRTLMAHIALTVAVSLYFFVSAAVEGGRDVAYLSVLLVVQLALFLLAPLLSQIPLSNLRDDAYQSGTDPLTGALNRRGLGAVVHAPLLATARHDEVVAMMVIDLDRFKSVNDRVGHDGGDEVLRRVSERLQTRTADWAYVARLGGEEFCVVGIVPWAEMRNRLDDVHAAVRCDADEVPVTASAGVAWIPGNRWTRNADDVDLLIRRADRLMYEAKRAGGDSLRFDDQAYTTTDSVRA</sequence>
<reference evidence="3 4" key="1">
    <citation type="submission" date="2021-01" db="EMBL/GenBank/DDBJ databases">
        <title>Genomics of switchgrass bacterial isolates.</title>
        <authorList>
            <person name="Shade A."/>
        </authorList>
    </citation>
    <scope>NUCLEOTIDE SEQUENCE [LARGE SCALE GENOMIC DNA]</scope>
    <source>
        <strain evidence="3 4">PvP111</strain>
    </source>
</reference>
<dbReference type="NCBIfam" id="TIGR00254">
    <property type="entry name" value="GGDEF"/>
    <property type="match status" value="1"/>
</dbReference>
<dbReference type="InterPro" id="IPR029787">
    <property type="entry name" value="Nucleotide_cyclase"/>
</dbReference>
<feature type="domain" description="GGDEF" evidence="2">
    <location>
        <begin position="228"/>
        <end position="360"/>
    </location>
</feature>
<keyword evidence="1" id="KW-1133">Transmembrane helix</keyword>
<dbReference type="SMART" id="SM00267">
    <property type="entry name" value="GGDEF"/>
    <property type="match status" value="1"/>
</dbReference>
<feature type="transmembrane region" description="Helical" evidence="1">
    <location>
        <begin position="139"/>
        <end position="157"/>
    </location>
</feature>
<keyword evidence="1" id="KW-0472">Membrane</keyword>
<evidence type="ECO:0000256" key="1">
    <source>
        <dbReference type="SAM" id="Phobius"/>
    </source>
</evidence>
<dbReference type="EMBL" id="JAFBBK010000001">
    <property type="protein sequence ID" value="MBM7417269.1"/>
    <property type="molecule type" value="Genomic_DNA"/>
</dbReference>
<name>A0ABS2KZA7_9NOCA</name>
<dbReference type="Pfam" id="PF00990">
    <property type="entry name" value="GGDEF"/>
    <property type="match status" value="1"/>
</dbReference>
<dbReference type="Gene3D" id="3.30.70.270">
    <property type="match status" value="1"/>
</dbReference>
<dbReference type="PROSITE" id="PS50887">
    <property type="entry name" value="GGDEF"/>
    <property type="match status" value="1"/>
</dbReference>
<dbReference type="InterPro" id="IPR043128">
    <property type="entry name" value="Rev_trsase/Diguanyl_cyclase"/>
</dbReference>
<accession>A0ABS2KZA7</accession>
<dbReference type="SUPFAM" id="SSF55073">
    <property type="entry name" value="Nucleotide cyclase"/>
    <property type="match status" value="1"/>
</dbReference>
<comment type="caution">
    <text evidence="3">The sequence shown here is derived from an EMBL/GenBank/DDBJ whole genome shotgun (WGS) entry which is preliminary data.</text>
</comment>
<evidence type="ECO:0000259" key="2">
    <source>
        <dbReference type="PROSITE" id="PS50887"/>
    </source>
</evidence>
<dbReference type="InterPro" id="IPR050469">
    <property type="entry name" value="Diguanylate_Cyclase"/>
</dbReference>